<name>A0A0A7LU53_ALBBR</name>
<dbReference type="SMART" id="SM01162">
    <property type="entry name" value="DUF1771"/>
    <property type="match status" value="1"/>
</dbReference>
<dbReference type="InterPro" id="IPR041806">
    <property type="entry name" value="CID5/6/7_CUE"/>
</dbReference>
<dbReference type="PROSITE" id="PS50828">
    <property type="entry name" value="SMR"/>
    <property type="match status" value="1"/>
</dbReference>
<dbReference type="InterPro" id="IPR036063">
    <property type="entry name" value="Smr_dom_sf"/>
</dbReference>
<dbReference type="InterPro" id="IPR013899">
    <property type="entry name" value="DUF1771"/>
</dbReference>
<accession>A0A0A7LU53</accession>
<protein>
    <submittedName>
        <fullName evidence="2">Polyadenylate-binding protein-interacting protein 7-like isoform X2</fullName>
    </submittedName>
</protein>
<dbReference type="InterPro" id="IPR002625">
    <property type="entry name" value="Smr_dom"/>
</dbReference>
<dbReference type="InterPro" id="IPR053242">
    <property type="entry name" value="PAM2-like_domain"/>
</dbReference>
<reference evidence="2" key="1">
    <citation type="submission" date="2014-09" db="EMBL/GenBank/DDBJ databases">
        <title>Transcriptome-wide evaluation of reference genes for quantitative real-time PCR in Ornithogalum saundersiae tissues during plant development and under stress conditions.</title>
        <authorList>
            <person name="Kong J.-Q."/>
        </authorList>
    </citation>
    <scope>NUCLEOTIDE SEQUENCE</scope>
</reference>
<dbReference type="Pfam" id="PF07145">
    <property type="entry name" value="PAM2"/>
    <property type="match status" value="1"/>
</dbReference>
<dbReference type="Gene3D" id="3.30.1370.110">
    <property type="match status" value="1"/>
</dbReference>
<dbReference type="AlphaFoldDB" id="A0A0A7LU53"/>
<dbReference type="PANTHER" id="PTHR46651">
    <property type="entry name" value="POLYADENYLATE-BINDING PROTEIN-INTERACTING PROTEIN 7"/>
    <property type="match status" value="1"/>
</dbReference>
<feature type="domain" description="Smr" evidence="1">
    <location>
        <begin position="478"/>
        <end position="559"/>
    </location>
</feature>
<dbReference type="SMART" id="SM00463">
    <property type="entry name" value="SMR"/>
    <property type="match status" value="1"/>
</dbReference>
<evidence type="ECO:0000259" key="1">
    <source>
        <dbReference type="PROSITE" id="PS50828"/>
    </source>
</evidence>
<dbReference type="Pfam" id="PF08590">
    <property type="entry name" value="DUF1771"/>
    <property type="match status" value="1"/>
</dbReference>
<dbReference type="CDD" id="cd14371">
    <property type="entry name" value="CUE_CID7_like"/>
    <property type="match status" value="1"/>
</dbReference>
<dbReference type="SUPFAM" id="SSF160443">
    <property type="entry name" value="SMR domain-like"/>
    <property type="match status" value="1"/>
</dbReference>
<proteinExistence type="evidence at transcript level"/>
<sequence length="559" mass="61072">MNFVAKSLENNKKNVPNKVTTLNPNAAEFVPSAFRSTNGNTVGVDSSRIDSTATSGKVILGRSESSISNNSDDEAHQYWRCQLPDDITPDFKAMREDEKPSPRQLSLAGLSIRDASEPSRFSASTTTETFGIRRDRSSLSTDNLNLSGNMGYPGSPYTEDRSSSAHIASTTNSWDRQFINGDQRLTKGMEGQLYNGDSSAGFVNNMLGEHAALEDAVDPLEFLSSQFPGFSAQSLADIFHASGCDLTSTMDMIGQLELQGDGDLNKNLNARSWSVPSLSKLDMQSLPVAEPHNGLLKYTRDHHQVPSVYRSPSGVFRGSADFGSTARKISLLDGIHWKHERNGSADGSIGSSRSPQFLATLHNGHGKFPYGDKSPKMGTSRAAPLWLESGEAVANMASESREEARNLACLRDACLEQASQAYLIGNKSLARELSEKGHLYNMQMKAAQLKAGETIYRKRDPISCELQGFSRGGQDRVIDLHGLHVSEALHVLKHELNILRSTARASGQRLQATIYLGMGPHSKSSRISPRLPMAVEQFLIEEGLPYTQPQPGLLHVVIY</sequence>
<gene>
    <name evidence="2" type="primary">PABP-3</name>
</gene>
<dbReference type="PANTHER" id="PTHR46651:SF1">
    <property type="entry name" value="SMALL MUTS RELATED FAMILY PROTEIN"/>
    <property type="match status" value="1"/>
</dbReference>
<evidence type="ECO:0000313" key="2">
    <source>
        <dbReference type="EMBL" id="AIZ68162.1"/>
    </source>
</evidence>
<dbReference type="EMBL" id="KM521540">
    <property type="protein sequence ID" value="AIZ68162.1"/>
    <property type="molecule type" value="mRNA"/>
</dbReference>
<dbReference type="InterPro" id="IPR009818">
    <property type="entry name" value="PAM2_motif"/>
</dbReference>
<organism evidence="2">
    <name type="scientific">Albuca bracteata</name>
    <name type="common">False sea onion</name>
    <name type="synonym">Ornithogalum longebracteatum</name>
    <dbReference type="NCBI Taxonomy" id="82047"/>
    <lineage>
        <taxon>Eukaryota</taxon>
        <taxon>Viridiplantae</taxon>
        <taxon>Streptophyta</taxon>
        <taxon>Embryophyta</taxon>
        <taxon>Tracheophyta</taxon>
        <taxon>Spermatophyta</taxon>
        <taxon>Magnoliopsida</taxon>
        <taxon>Liliopsida</taxon>
        <taxon>Asparagales</taxon>
        <taxon>Hyacinthaceae</taxon>
        <taxon>Ornithogaloideae</taxon>
        <taxon>Albuca</taxon>
    </lineage>
</organism>